<comment type="similarity">
    <text evidence="6">Belongs to the KhpB RNA-binding protein family.</text>
</comment>
<keyword evidence="2 6" id="KW-0694">RNA-binding</keyword>
<dbReference type="PANTHER" id="PTHR35800:SF1">
    <property type="entry name" value="RNA-BINDING PROTEIN KHPB"/>
    <property type="match status" value="1"/>
</dbReference>
<comment type="subunit">
    <text evidence="6">Forms a complex with KhpA.</text>
</comment>
<accession>A0ABY8MIL3</accession>
<evidence type="ECO:0000256" key="2">
    <source>
        <dbReference type="ARBA" id="ARBA00022884"/>
    </source>
</evidence>
<comment type="function">
    <text evidence="6">A probable RNA chaperone. Forms a complex with KhpA which binds to cellular RNA and controls its expression. Plays a role in peptidoglycan (PG) homeostasis and cell length regulation.</text>
</comment>
<dbReference type="SMART" id="SM01245">
    <property type="entry name" value="Jag_N"/>
    <property type="match status" value="1"/>
</dbReference>
<dbReference type="Pfam" id="PF14804">
    <property type="entry name" value="Jag_N"/>
    <property type="match status" value="1"/>
</dbReference>
<evidence type="ECO:0000313" key="8">
    <source>
        <dbReference type="EMBL" id="WGK69195.1"/>
    </source>
</evidence>
<dbReference type="InterPro" id="IPR034079">
    <property type="entry name" value="R3H_KhpB"/>
</dbReference>
<dbReference type="RefSeq" id="WP_326927382.1">
    <property type="nucleotide sequence ID" value="NZ_CP123443.1"/>
</dbReference>
<dbReference type="Gene3D" id="3.30.300.20">
    <property type="match status" value="1"/>
</dbReference>
<comment type="subcellular location">
    <subcellularLocation>
        <location evidence="6">Cytoplasm</location>
    </subcellularLocation>
</comment>
<keyword evidence="3 6" id="KW-0133">Cell shape</keyword>
<proteinExistence type="inferred from homology"/>
<dbReference type="InterPro" id="IPR015946">
    <property type="entry name" value="KH_dom-like_a/b"/>
</dbReference>
<dbReference type="Pfam" id="PF01424">
    <property type="entry name" value="R3H"/>
    <property type="match status" value="1"/>
</dbReference>
<protein>
    <recommendedName>
        <fullName evidence="6">RNA-binding protein KhpB</fullName>
    </recommendedName>
    <alternativeName>
        <fullName evidence="6">RNA-binding protein EloR</fullName>
    </alternativeName>
</protein>
<keyword evidence="4 6" id="KW-0143">Chaperone</keyword>
<dbReference type="Gene3D" id="3.30.30.80">
    <property type="entry name" value="probable RNA-binding protein from clostridium symbiosum atcc 14940"/>
    <property type="match status" value="1"/>
</dbReference>
<dbReference type="InterPro" id="IPR038247">
    <property type="entry name" value="Jag_N_dom_sf"/>
</dbReference>
<keyword evidence="9" id="KW-1185">Reference proteome</keyword>
<evidence type="ECO:0000259" key="7">
    <source>
        <dbReference type="PROSITE" id="PS51061"/>
    </source>
</evidence>
<evidence type="ECO:0000256" key="1">
    <source>
        <dbReference type="ARBA" id="ARBA00022490"/>
    </source>
</evidence>
<organism evidence="8 9">
    <name type="scientific">Candidatus Haliotispira prima</name>
    <dbReference type="NCBI Taxonomy" id="3034016"/>
    <lineage>
        <taxon>Bacteria</taxon>
        <taxon>Pseudomonadati</taxon>
        <taxon>Spirochaetota</taxon>
        <taxon>Spirochaetia</taxon>
        <taxon>Spirochaetales</taxon>
        <taxon>Spirochaetaceae</taxon>
        <taxon>Candidatus Haliotispira</taxon>
    </lineage>
</organism>
<evidence type="ECO:0000256" key="5">
    <source>
        <dbReference type="ARBA" id="ARBA00023316"/>
    </source>
</evidence>
<evidence type="ECO:0000256" key="3">
    <source>
        <dbReference type="ARBA" id="ARBA00022960"/>
    </source>
</evidence>
<sequence length="254" mass="29144">MYEFIGKTEQEAIERASEAMELDSSQFDVEILESEGGLFRKDSVRIRVYPHHEEQQNWLDEIDREIDGTGKGSDSGDETAESDELYNWQEIQEPKVWEGRIRDFMQELLRRMGQDGNVLLYSRSDECLLLSVQDSGDPSQLIGKHGKHLEALQVVLNAHLGRLHDEENDVPTDLRVQLDVGGYRKRREAKLVKIARGIAAQVESRRSSRLLEAMNPSERRIIHKSLNDWPNISTVSEGEGVYKQIRIIYQGSSH</sequence>
<feature type="domain" description="R3H" evidence="7">
    <location>
        <begin position="185"/>
        <end position="251"/>
    </location>
</feature>
<reference evidence="8 9" key="1">
    <citation type="submission" date="2023-04" db="EMBL/GenBank/DDBJ databases">
        <title>Spirochaete genome identified in red abalone sample constitutes a novel genus.</title>
        <authorList>
            <person name="Sharma S.P."/>
            <person name="Purcell C.M."/>
            <person name="Hyde J.R."/>
            <person name="Severin A.J."/>
        </authorList>
    </citation>
    <scope>NUCLEOTIDE SEQUENCE [LARGE SCALE GENOMIC DNA]</scope>
    <source>
        <strain evidence="8 9">SP-2023</strain>
    </source>
</reference>
<evidence type="ECO:0000256" key="4">
    <source>
        <dbReference type="ARBA" id="ARBA00023186"/>
    </source>
</evidence>
<keyword evidence="1 6" id="KW-0963">Cytoplasm</keyword>
<name>A0ABY8MIL3_9SPIO</name>
<dbReference type="Proteomes" id="UP001228690">
    <property type="component" value="Chromosome"/>
</dbReference>
<keyword evidence="5 6" id="KW-0961">Cell wall biogenesis/degradation</keyword>
<evidence type="ECO:0000313" key="9">
    <source>
        <dbReference type="Proteomes" id="UP001228690"/>
    </source>
</evidence>
<dbReference type="PANTHER" id="PTHR35800">
    <property type="entry name" value="PROTEIN JAG"/>
    <property type="match status" value="1"/>
</dbReference>
<dbReference type="EMBL" id="CP123443">
    <property type="protein sequence ID" value="WGK69195.1"/>
    <property type="molecule type" value="Genomic_DNA"/>
</dbReference>
<comment type="caution">
    <text evidence="6">Lacks conserved residue(s) required for the propagation of feature annotation.</text>
</comment>
<dbReference type="SMART" id="SM00393">
    <property type="entry name" value="R3H"/>
    <property type="match status" value="1"/>
</dbReference>
<dbReference type="CDD" id="cd02644">
    <property type="entry name" value="R3H_jag"/>
    <property type="match status" value="1"/>
</dbReference>
<dbReference type="Gene3D" id="3.30.1370.50">
    <property type="entry name" value="R3H-like domain"/>
    <property type="match status" value="1"/>
</dbReference>
<dbReference type="InterPro" id="IPR032782">
    <property type="entry name" value="KhpB_N"/>
</dbReference>
<gene>
    <name evidence="6" type="primary">khpB</name>
    <name evidence="6" type="synonym">eloR</name>
    <name evidence="8" type="ORF">P0082_12065</name>
</gene>
<dbReference type="InterPro" id="IPR036867">
    <property type="entry name" value="R3H_dom_sf"/>
</dbReference>
<dbReference type="InterPro" id="IPR001374">
    <property type="entry name" value="R3H_dom"/>
</dbReference>
<comment type="domain">
    <text evidence="6">Has an N-terminal Jag-N domain and 2 RNA-binding domains (KH and R3H).</text>
</comment>
<dbReference type="PROSITE" id="PS51061">
    <property type="entry name" value="R3H"/>
    <property type="match status" value="1"/>
</dbReference>
<dbReference type="InterPro" id="IPR039247">
    <property type="entry name" value="KhpB"/>
</dbReference>
<evidence type="ECO:0000256" key="6">
    <source>
        <dbReference type="HAMAP-Rule" id="MF_00867"/>
    </source>
</evidence>
<dbReference type="HAMAP" id="MF_00867">
    <property type="entry name" value="KhpB"/>
    <property type="match status" value="1"/>
</dbReference>